<name>A0A9N7Y6Q0_PLEPL</name>
<evidence type="ECO:0000313" key="3">
    <source>
        <dbReference type="Proteomes" id="UP001153269"/>
    </source>
</evidence>
<accession>A0A9N7Y6Q0</accession>
<reference evidence="2" key="1">
    <citation type="submission" date="2020-03" db="EMBL/GenBank/DDBJ databases">
        <authorList>
            <person name="Weist P."/>
        </authorList>
    </citation>
    <scope>NUCLEOTIDE SEQUENCE</scope>
</reference>
<dbReference type="AlphaFoldDB" id="A0A9N7Y6Q0"/>
<feature type="region of interest" description="Disordered" evidence="1">
    <location>
        <begin position="75"/>
        <end position="100"/>
    </location>
</feature>
<feature type="region of interest" description="Disordered" evidence="1">
    <location>
        <begin position="1"/>
        <end position="43"/>
    </location>
</feature>
<comment type="caution">
    <text evidence="2">The sequence shown here is derived from an EMBL/GenBank/DDBJ whole genome shotgun (WGS) entry which is preliminary data.</text>
</comment>
<evidence type="ECO:0000313" key="2">
    <source>
        <dbReference type="EMBL" id="CAB1414781.1"/>
    </source>
</evidence>
<keyword evidence="3" id="KW-1185">Reference proteome</keyword>
<dbReference type="EMBL" id="CADEAL010000124">
    <property type="protein sequence ID" value="CAB1414781.1"/>
    <property type="molecule type" value="Genomic_DNA"/>
</dbReference>
<dbReference type="Proteomes" id="UP001153269">
    <property type="component" value="Unassembled WGS sequence"/>
</dbReference>
<gene>
    <name evidence="2" type="ORF">PLEPLA_LOCUS2493</name>
</gene>
<evidence type="ECO:0000256" key="1">
    <source>
        <dbReference type="SAM" id="MobiDB-lite"/>
    </source>
</evidence>
<feature type="compositionally biased region" description="Acidic residues" evidence="1">
    <location>
        <begin position="85"/>
        <end position="95"/>
    </location>
</feature>
<sequence>MSGVKDDTRGSVSGEEEGQTAASRPPPTPSAAAVVPSDGTVSDSLCRQRAQLNHSVTLGNHGNGCVATVMVAEKTDEWERLRDSTEDEEDDDDDILCNPEIPVPGWRFSLSVPRALT</sequence>
<proteinExistence type="predicted"/>
<feature type="compositionally biased region" description="Basic and acidic residues" evidence="1">
    <location>
        <begin position="75"/>
        <end position="84"/>
    </location>
</feature>
<organism evidence="2 3">
    <name type="scientific">Pleuronectes platessa</name>
    <name type="common">European plaice</name>
    <dbReference type="NCBI Taxonomy" id="8262"/>
    <lineage>
        <taxon>Eukaryota</taxon>
        <taxon>Metazoa</taxon>
        <taxon>Chordata</taxon>
        <taxon>Craniata</taxon>
        <taxon>Vertebrata</taxon>
        <taxon>Euteleostomi</taxon>
        <taxon>Actinopterygii</taxon>
        <taxon>Neopterygii</taxon>
        <taxon>Teleostei</taxon>
        <taxon>Neoteleostei</taxon>
        <taxon>Acanthomorphata</taxon>
        <taxon>Carangaria</taxon>
        <taxon>Pleuronectiformes</taxon>
        <taxon>Pleuronectoidei</taxon>
        <taxon>Pleuronectidae</taxon>
        <taxon>Pleuronectes</taxon>
    </lineage>
</organism>
<protein>
    <submittedName>
        <fullName evidence="2">Uncharacterized protein</fullName>
    </submittedName>
</protein>